<name>R4X1R2_9BURK</name>
<reference evidence="2 3" key="1">
    <citation type="journal article" date="2013" name="Genome Announc.">
        <title>Complete Genome Sequence of Burkholderia sp. Strain RPE64, Bacterial Symbiont of the Bean Bug Riptortus pedestris.</title>
        <authorList>
            <person name="Shibata T.F."/>
            <person name="Maeda T."/>
            <person name="Nikoh N."/>
            <person name="Yamaguchi K."/>
            <person name="Oshima K."/>
            <person name="Hattori M."/>
            <person name="Nishiyama T."/>
            <person name="Hasebe M."/>
            <person name="Fukatsu T."/>
            <person name="Kikuchi Y."/>
            <person name="Shigenobu S."/>
        </authorList>
    </citation>
    <scope>NUCLEOTIDE SEQUENCE [LARGE SCALE GENOMIC DNA]</scope>
</reference>
<dbReference type="HOGENOM" id="CLU_3077585_0_0_4"/>
<proteinExistence type="predicted"/>
<dbReference type="PATRIC" id="fig|758793.3.peg.3422"/>
<reference evidence="2 3" key="2">
    <citation type="journal article" date="2018" name="Int. J. Syst. Evol. Microbiol.">
        <title>Burkholderia insecticola sp. nov., a gut symbiotic bacterium of the bean bug Riptortus pedestris.</title>
        <authorList>
            <person name="Takeshita K."/>
            <person name="Tamaki H."/>
            <person name="Ohbayashi T."/>
            <person name="Meng X.-Y."/>
            <person name="Sone T."/>
            <person name="Mitani Y."/>
            <person name="Peeters C."/>
            <person name="Kikuchi Y."/>
            <person name="Vandamme P."/>
        </authorList>
    </citation>
    <scope>NUCLEOTIDE SEQUENCE [LARGE SCALE GENOMIC DNA]</scope>
    <source>
        <strain evidence="2">RPE64</strain>
    </source>
</reference>
<gene>
    <name evidence="2" type="ORF">BRPE64_BCDS05160</name>
</gene>
<evidence type="ECO:0000313" key="3">
    <source>
        <dbReference type="Proteomes" id="UP000013966"/>
    </source>
</evidence>
<dbReference type="AlphaFoldDB" id="R4X1R2"/>
<accession>R4X1R2</accession>
<dbReference type="KEGG" id="buo:BRPE64_BCDS05160"/>
<keyword evidence="3" id="KW-1185">Reference proteome</keyword>
<organism evidence="2 3">
    <name type="scientific">Caballeronia insecticola</name>
    <dbReference type="NCBI Taxonomy" id="758793"/>
    <lineage>
        <taxon>Bacteria</taxon>
        <taxon>Pseudomonadati</taxon>
        <taxon>Pseudomonadota</taxon>
        <taxon>Betaproteobacteria</taxon>
        <taxon>Burkholderiales</taxon>
        <taxon>Burkholderiaceae</taxon>
        <taxon>Caballeronia</taxon>
    </lineage>
</organism>
<dbReference type="Proteomes" id="UP000013966">
    <property type="component" value="Chromosome 2"/>
</dbReference>
<sequence>MDTTLKEVNMPSPRKAQASQPAETEMSSRKKTAGTKASPAKATGAKEMQVTKRSTKAKPKA</sequence>
<evidence type="ECO:0000256" key="1">
    <source>
        <dbReference type="SAM" id="MobiDB-lite"/>
    </source>
</evidence>
<protein>
    <submittedName>
        <fullName evidence="2">Uncharacterized protein</fullName>
    </submittedName>
</protein>
<feature type="region of interest" description="Disordered" evidence="1">
    <location>
        <begin position="1"/>
        <end position="61"/>
    </location>
</feature>
<dbReference type="EMBL" id="AP013059">
    <property type="protein sequence ID" value="BAN25177.1"/>
    <property type="molecule type" value="Genomic_DNA"/>
</dbReference>
<evidence type="ECO:0000313" key="2">
    <source>
        <dbReference type="EMBL" id="BAN25177.1"/>
    </source>
</evidence>
<dbReference type="STRING" id="758793.BRPE64_BCDS05160"/>